<dbReference type="InterPro" id="IPR029486">
    <property type="entry name" value="GH97_N"/>
</dbReference>
<dbReference type="OrthoDB" id="57532at2"/>
<keyword evidence="2" id="KW-0326">Glycosidase</keyword>
<dbReference type="PANTHER" id="PTHR35803">
    <property type="entry name" value="GLUCAN 1,4-ALPHA-GLUCOSIDASE SUSB-RELATED"/>
    <property type="match status" value="1"/>
</dbReference>
<organism evidence="7 8">
    <name type="scientific">Pseudoalteromonas lipolytica</name>
    <dbReference type="NCBI Taxonomy" id="570156"/>
    <lineage>
        <taxon>Bacteria</taxon>
        <taxon>Pseudomonadati</taxon>
        <taxon>Pseudomonadota</taxon>
        <taxon>Gammaproteobacteria</taxon>
        <taxon>Alteromonadales</taxon>
        <taxon>Pseudoalteromonadaceae</taxon>
        <taxon>Pseudoalteromonas</taxon>
    </lineage>
</organism>
<sequence length="648" mass="72201">MIKQSLYISLLTSSMLAHAQLPLSVTSPDGQITVKLEKQQNQLVYSVNYGNQVFLQQSELGLNTNLGDFSQSLKYKSHTTASVNESYKLHNAKVSDVNYTANTLKAQFENQDGRMLGVEFNVSDSDVAFRYQISGAETDTRIKVLAEYSAFNLPDNATTFISPQALPETGWMQTKPSYEEPYTFNEALGTPSANGVGYTFPALFKNSDKGWLLISETGVDSHYVGSKLSEGTKDGIYRISFPQAGENNGIGATYAAMAMPATTPWRTITLGASLKPIVESTVAFDLVKPLYQASQNYKMGRSTWSWIVWQDPSINYDDQIKFIDLAASLNFEYVLIDNWWDKNIGRERIAELVKYANGKGVDVILWYNSNGWWNDAPQTPQNRMNSAPARRNEMAWLQSIGVKGLKVDFFGGDKQETIKLYEDILTDANQYGLVITFHGSTIPRGWERMYPNFVTSEAVLASENLVFHQNSLDLHAYNATILPFTRNAIGAMDFAPVFLNKRLSQDQTVGTIRKTTDTFELATGVLYQSPVQHFGLTPNNLAEQPQFVIDTLKAMPTVWDETRYIAGQPGQDVTIARRHQQTWWVAAVNGENKTKKFDIDLPMLAGKKITLLFDKKDGSTGTKQVTVSNSGKLTLNLLAQGGALIIGR</sequence>
<dbReference type="Pfam" id="PF14508">
    <property type="entry name" value="GH97_N"/>
    <property type="match status" value="1"/>
</dbReference>
<dbReference type="Gene3D" id="2.60.40.1180">
    <property type="entry name" value="Golgi alpha-mannosidase II"/>
    <property type="match status" value="1"/>
</dbReference>
<dbReference type="InterPro" id="IPR052720">
    <property type="entry name" value="Glycosyl_hydrolase_97"/>
</dbReference>
<evidence type="ECO:0000313" key="8">
    <source>
        <dbReference type="Proteomes" id="UP000050378"/>
    </source>
</evidence>
<feature type="domain" description="Glycosyl-hydrolase 97 N-terminal" evidence="5">
    <location>
        <begin position="25"/>
        <end position="289"/>
    </location>
</feature>
<accession>A0A0P7E4M1</accession>
<dbReference type="InterPro" id="IPR029483">
    <property type="entry name" value="GH97_C"/>
</dbReference>
<dbReference type="AlphaFoldDB" id="A0A0P7E4M1"/>
<dbReference type="InterPro" id="IPR013780">
    <property type="entry name" value="Glyco_hydro_b"/>
</dbReference>
<evidence type="ECO:0000313" key="7">
    <source>
        <dbReference type="EMBL" id="KPM78505.1"/>
    </source>
</evidence>
<feature type="domain" description="Glycosyl-hydrolase 97 catalytic" evidence="4">
    <location>
        <begin position="301"/>
        <end position="459"/>
    </location>
</feature>
<name>A0A0P7E4M1_9GAMM</name>
<dbReference type="InterPro" id="IPR013785">
    <property type="entry name" value="Aldolase_TIM"/>
</dbReference>
<gene>
    <name evidence="7" type="ORF">AOG27_19815</name>
</gene>
<feature type="chain" id="PRO_5006138277" evidence="3">
    <location>
        <begin position="20"/>
        <end position="648"/>
    </location>
</feature>
<dbReference type="PANTHER" id="PTHR35803:SF2">
    <property type="entry name" value="RETAINING ALPHA-GALACTOSIDASE"/>
    <property type="match status" value="1"/>
</dbReference>
<dbReference type="Pfam" id="PF14509">
    <property type="entry name" value="GH97_C"/>
    <property type="match status" value="1"/>
</dbReference>
<reference evidence="7 8" key="1">
    <citation type="submission" date="2015-09" db="EMBL/GenBank/DDBJ databases">
        <title>Draft Genome Sequence of Pseudoalteromonas lipolytica UCD-48B.</title>
        <authorList>
            <person name="Krusor M."/>
            <person name="Coil D.A."/>
            <person name="Lang J.M."/>
            <person name="Eisen J.A."/>
            <person name="Alexiev A."/>
        </authorList>
    </citation>
    <scope>NUCLEOTIDE SEQUENCE [LARGE SCALE GENOMIC DNA]</scope>
    <source>
        <strain evidence="7 8">UCD-48B</strain>
    </source>
</reference>
<dbReference type="PATRIC" id="fig|570156.3.peg.1889"/>
<protein>
    <submittedName>
        <fullName evidence="7">Alpha-glucosidase</fullName>
    </submittedName>
</protein>
<evidence type="ECO:0000256" key="2">
    <source>
        <dbReference type="ARBA" id="ARBA00023295"/>
    </source>
</evidence>
<evidence type="ECO:0000259" key="6">
    <source>
        <dbReference type="Pfam" id="PF14509"/>
    </source>
</evidence>
<dbReference type="RefSeq" id="WP_054554729.1">
    <property type="nucleotide sequence ID" value="NZ_LJTC01000017.1"/>
</dbReference>
<keyword evidence="1" id="KW-0378">Hydrolase</keyword>
<dbReference type="GO" id="GO:0030246">
    <property type="term" value="F:carbohydrate binding"/>
    <property type="evidence" value="ECO:0007669"/>
    <property type="project" value="InterPro"/>
</dbReference>
<evidence type="ECO:0000259" key="4">
    <source>
        <dbReference type="Pfam" id="PF10566"/>
    </source>
</evidence>
<dbReference type="InterPro" id="IPR017853">
    <property type="entry name" value="GH"/>
</dbReference>
<dbReference type="Gene3D" id="2.70.98.10">
    <property type="match status" value="1"/>
</dbReference>
<feature type="signal peptide" evidence="3">
    <location>
        <begin position="1"/>
        <end position="19"/>
    </location>
</feature>
<dbReference type="InterPro" id="IPR014718">
    <property type="entry name" value="GH-type_carb-bd"/>
</dbReference>
<dbReference type="GO" id="GO:0016798">
    <property type="term" value="F:hydrolase activity, acting on glycosyl bonds"/>
    <property type="evidence" value="ECO:0007669"/>
    <property type="project" value="UniProtKB-KW"/>
</dbReference>
<dbReference type="Gene3D" id="3.20.20.70">
    <property type="entry name" value="Aldolase class I"/>
    <property type="match status" value="1"/>
</dbReference>
<evidence type="ECO:0000259" key="5">
    <source>
        <dbReference type="Pfam" id="PF14508"/>
    </source>
</evidence>
<keyword evidence="3" id="KW-0732">Signal</keyword>
<dbReference type="STRING" id="570156.AOG27_19815"/>
<evidence type="ECO:0000256" key="3">
    <source>
        <dbReference type="SAM" id="SignalP"/>
    </source>
</evidence>
<dbReference type="SUPFAM" id="SSF51445">
    <property type="entry name" value="(Trans)glycosidases"/>
    <property type="match status" value="1"/>
</dbReference>
<dbReference type="EMBL" id="LJTC01000017">
    <property type="protein sequence ID" value="KPM78505.1"/>
    <property type="molecule type" value="Genomic_DNA"/>
</dbReference>
<dbReference type="InterPro" id="IPR019563">
    <property type="entry name" value="GH97_catalytic"/>
</dbReference>
<evidence type="ECO:0000256" key="1">
    <source>
        <dbReference type="ARBA" id="ARBA00022801"/>
    </source>
</evidence>
<feature type="domain" description="Glycosyl-hydrolase 97 C-terminal oligomerisation" evidence="6">
    <location>
        <begin position="558"/>
        <end position="645"/>
    </location>
</feature>
<dbReference type="Pfam" id="PF10566">
    <property type="entry name" value="Glyco_hydro_97"/>
    <property type="match status" value="1"/>
</dbReference>
<proteinExistence type="predicted"/>
<dbReference type="Proteomes" id="UP000050378">
    <property type="component" value="Unassembled WGS sequence"/>
</dbReference>
<comment type="caution">
    <text evidence="7">The sequence shown here is derived from an EMBL/GenBank/DDBJ whole genome shotgun (WGS) entry which is preliminary data.</text>
</comment>